<feature type="region of interest" description="Disordered" evidence="2">
    <location>
        <begin position="530"/>
        <end position="550"/>
    </location>
</feature>
<dbReference type="InterPro" id="IPR011989">
    <property type="entry name" value="ARM-like"/>
</dbReference>
<evidence type="ECO:0000313" key="5">
    <source>
        <dbReference type="Proteomes" id="UP001152797"/>
    </source>
</evidence>
<dbReference type="Proteomes" id="UP001152797">
    <property type="component" value="Unassembled WGS sequence"/>
</dbReference>
<dbReference type="InterPro" id="IPR016024">
    <property type="entry name" value="ARM-type_fold"/>
</dbReference>
<feature type="compositionally biased region" description="Basic and acidic residues" evidence="2">
    <location>
        <begin position="21"/>
        <end position="30"/>
    </location>
</feature>
<name>A0A9P1CVE6_9DINO</name>
<dbReference type="OrthoDB" id="430593at2759"/>
<dbReference type="EMBL" id="CAMXCT020002381">
    <property type="protein sequence ID" value="CAL1151202.1"/>
    <property type="molecule type" value="Genomic_DNA"/>
</dbReference>
<accession>A0A9P1CVE6</accession>
<reference evidence="4 5" key="2">
    <citation type="submission" date="2024-05" db="EMBL/GenBank/DDBJ databases">
        <authorList>
            <person name="Chen Y."/>
            <person name="Shah S."/>
            <person name="Dougan E. K."/>
            <person name="Thang M."/>
            <person name="Chan C."/>
        </authorList>
    </citation>
    <scope>NUCLEOTIDE SEQUENCE [LARGE SCALE GENOMIC DNA]</scope>
</reference>
<evidence type="ECO:0000256" key="1">
    <source>
        <dbReference type="SAM" id="Coils"/>
    </source>
</evidence>
<keyword evidence="4" id="KW-0548">Nucleotidyltransferase</keyword>
<keyword evidence="5" id="KW-1185">Reference proteome</keyword>
<proteinExistence type="predicted"/>
<dbReference type="AlphaFoldDB" id="A0A9P1CVE6"/>
<dbReference type="Gene3D" id="1.25.10.10">
    <property type="entry name" value="Leucine-rich Repeat Variant"/>
    <property type="match status" value="2"/>
</dbReference>
<keyword evidence="4" id="KW-0808">Transferase</keyword>
<feature type="region of interest" description="Disordered" evidence="2">
    <location>
        <begin position="1"/>
        <end position="31"/>
    </location>
</feature>
<keyword evidence="4" id="KW-0695">RNA-directed DNA polymerase</keyword>
<gene>
    <name evidence="3" type="ORF">C1SCF055_LOCUS24173</name>
</gene>
<reference evidence="3" key="1">
    <citation type="submission" date="2022-10" db="EMBL/GenBank/DDBJ databases">
        <authorList>
            <person name="Chen Y."/>
            <person name="Dougan E. K."/>
            <person name="Chan C."/>
            <person name="Rhodes N."/>
            <person name="Thang M."/>
        </authorList>
    </citation>
    <scope>NUCLEOTIDE SEQUENCE</scope>
</reference>
<keyword evidence="1" id="KW-0175">Coiled coil</keyword>
<dbReference type="GO" id="GO:0003964">
    <property type="term" value="F:RNA-directed DNA polymerase activity"/>
    <property type="evidence" value="ECO:0007669"/>
    <property type="project" value="UniProtKB-KW"/>
</dbReference>
<organism evidence="3">
    <name type="scientific">Cladocopium goreaui</name>
    <dbReference type="NCBI Taxonomy" id="2562237"/>
    <lineage>
        <taxon>Eukaryota</taxon>
        <taxon>Sar</taxon>
        <taxon>Alveolata</taxon>
        <taxon>Dinophyceae</taxon>
        <taxon>Suessiales</taxon>
        <taxon>Symbiodiniaceae</taxon>
        <taxon>Cladocopium</taxon>
    </lineage>
</organism>
<evidence type="ECO:0000313" key="4">
    <source>
        <dbReference type="EMBL" id="CAL4785139.1"/>
    </source>
</evidence>
<dbReference type="SUPFAM" id="SSF48371">
    <property type="entry name" value="ARM repeat"/>
    <property type="match status" value="1"/>
</dbReference>
<dbReference type="EMBL" id="CAMXCT010002381">
    <property type="protein sequence ID" value="CAI3997827.1"/>
    <property type="molecule type" value="Genomic_DNA"/>
</dbReference>
<sequence>MQPDEGQAPVASDASPAEPSTGRRSEKEVENSTLAMLQAFRTAKSVPGKELLRLIDEHSLACEEYAQMLPQSCSRVSKLTATLRTDLRGSGFREQVPVDAGTSGVFSDFLSSLGLPTDSAQASAPQVFSPLMAPSEPADNAAALGALVEQLEQGPAKALQAGRQLEAELKEMLNVLARLQALWPELRTSVEDAFAFQKHLRTKDLAQALKQVLQFRRKLGAAAPSIDLLCDLLEDATEQVRQREEERLRFKAMTREILDGQSKALSARVAAVLWLKRGGRASGMARPEQTRFDIEQASEALERNLEVAKDMENRLVKGAGTVMKREACHQVVQRTVARLSALRGKVLSAAEAVSAARADLAGARRSGQAALTEAAAKALEQLIAALDEAAGHIDAGGGRGANRTDQVIADWNETQPASPGSPSLAIAAMRNVSHIDMFEDFTKGIVAMTSKLVCEAVMASASELQSTQAELQSVKRALQNGAAYLGLQGEALQKYLLQLNEKENLLLSKQLRGLAVQESFEPLLPAGASSGPTRGYATSGQVTNGAHQPRPAPVGDAKAFNRDNLQDVLVHMAEYEAVPAECAKALKALSSLAYANARVVGQDERVLPALLRAVRLHSREGAVQLTAMRAISNMAYDQEVALTRLAQPDVMGQLLTSMASKSEPKEIGARASEALARIIAAEVKPESEGGGPPPEQPVQLPAGSPGALCGLFLAACSAEAVCKEIVPQLLLQLSSNEVIEAKQAAEGFTRCEQECKNPGDGVGWLALAKILSPMDSVRDLPAALVEAGAIRAAASIMARFIDDSLVQLTGIEAMSSLVGNRWAGLRAFADVGGMERVEEAMRRHGPDALIQTKGVRALGSGVQWPQDIQERARYSHRRAVELTKTAMSQHGGDVELQIAALEALAKYLDKTKCVSDIKEAGGEGLVKMMMTTHHANPKVQQWGRHVLTGIGADPNWAPKTGTLP</sequence>
<comment type="caution">
    <text evidence="3">The sequence shown here is derived from an EMBL/GenBank/DDBJ whole genome shotgun (WGS) entry which is preliminary data.</text>
</comment>
<protein>
    <submittedName>
        <fullName evidence="4">Reverse transcriptase domain-containing protein</fullName>
    </submittedName>
</protein>
<feature type="coiled-coil region" evidence="1">
    <location>
        <begin position="226"/>
        <end position="253"/>
    </location>
</feature>
<evidence type="ECO:0000313" key="3">
    <source>
        <dbReference type="EMBL" id="CAI3997827.1"/>
    </source>
</evidence>
<dbReference type="EMBL" id="CAMXCT030002381">
    <property type="protein sequence ID" value="CAL4785139.1"/>
    <property type="molecule type" value="Genomic_DNA"/>
</dbReference>
<evidence type="ECO:0000256" key="2">
    <source>
        <dbReference type="SAM" id="MobiDB-lite"/>
    </source>
</evidence>
<feature type="compositionally biased region" description="Polar residues" evidence="2">
    <location>
        <begin position="530"/>
        <end position="546"/>
    </location>
</feature>